<dbReference type="Proteomes" id="UP000198705">
    <property type="component" value="Unassembled WGS sequence"/>
</dbReference>
<protein>
    <recommendedName>
        <fullName evidence="3">SnoaL-like domain-containing protein</fullName>
    </recommendedName>
</protein>
<reference evidence="2" key="1">
    <citation type="submission" date="2016-10" db="EMBL/GenBank/DDBJ databases">
        <authorList>
            <person name="Varghese N."/>
            <person name="Submissions S."/>
        </authorList>
    </citation>
    <scope>NUCLEOTIDE SEQUENCE [LARGE SCALE GENOMIC DNA]</scope>
    <source>
        <strain evidence="2">DSM 23925</strain>
    </source>
</reference>
<evidence type="ECO:0000313" key="2">
    <source>
        <dbReference type="Proteomes" id="UP000198705"/>
    </source>
</evidence>
<proteinExistence type="predicted"/>
<keyword evidence="2" id="KW-1185">Reference proteome</keyword>
<dbReference type="AlphaFoldDB" id="A0A1I5B3X1"/>
<evidence type="ECO:0008006" key="3">
    <source>
        <dbReference type="Google" id="ProtNLM"/>
    </source>
</evidence>
<gene>
    <name evidence="1" type="ORF">SAMN04487989_102475</name>
</gene>
<organism evidence="1 2">
    <name type="scientific">Bizionia echini</name>
    <dbReference type="NCBI Taxonomy" id="649333"/>
    <lineage>
        <taxon>Bacteria</taxon>
        <taxon>Pseudomonadati</taxon>
        <taxon>Bacteroidota</taxon>
        <taxon>Flavobacteriia</taxon>
        <taxon>Flavobacteriales</taxon>
        <taxon>Flavobacteriaceae</taxon>
        <taxon>Bizionia</taxon>
    </lineage>
</organism>
<dbReference type="STRING" id="649333.SAMN04487989_102475"/>
<dbReference type="EMBL" id="FOVN01000002">
    <property type="protein sequence ID" value="SFN69404.1"/>
    <property type="molecule type" value="Genomic_DNA"/>
</dbReference>
<name>A0A1I5B3X1_9FLAO</name>
<sequence>MKNYLQIIITLVISLILSVGMNSCKNSDKEINKIELVKKYFKHLNHPKTFNTITLFTDSLWTKEGDYEQIYSLNEYQDWLKWDAIFEPTYKILQIKQEDSIVIVNVSKIDKRISFLHGEPIITKQLFQFNHDKISSIETYEYINFKEAIFIQNRNMLLSWVEENHPELNGFLYDQSEKGATKYLNAIHLFNNRK</sequence>
<evidence type="ECO:0000313" key="1">
    <source>
        <dbReference type="EMBL" id="SFN69404.1"/>
    </source>
</evidence>
<accession>A0A1I5B3X1</accession>